<feature type="domain" description="EcoEI R protein C-terminal" evidence="1">
    <location>
        <begin position="5"/>
        <end position="123"/>
    </location>
</feature>
<sequence>MPRPLTEIDYDRERLGDMRHLIDAPHSDIFDVLTYIRFPLAPLARSERVQATKATGLDGYEDEMRAFLEHVLNGYETQGIRELEPQRLADLLRIRYGGVNDAKRALGSVADIRGAFIDIQKHLFSHRPAA</sequence>
<organism evidence="2 3">
    <name type="scientific">Pacificimonas flava</name>
    <dbReference type="NCBI Taxonomy" id="1234595"/>
    <lineage>
        <taxon>Bacteria</taxon>
        <taxon>Pseudomonadati</taxon>
        <taxon>Pseudomonadota</taxon>
        <taxon>Alphaproteobacteria</taxon>
        <taxon>Sphingomonadales</taxon>
        <taxon>Sphingosinicellaceae</taxon>
        <taxon>Pacificimonas</taxon>
    </lineage>
</organism>
<dbReference type="InterPro" id="IPR013670">
    <property type="entry name" value="EcoEI_R_C_dom"/>
</dbReference>
<protein>
    <recommendedName>
        <fullName evidence="1">EcoEI R protein C-terminal domain-containing protein</fullName>
    </recommendedName>
</protein>
<gene>
    <name evidence="2" type="ORF">B5C34_14445</name>
</gene>
<name>A0A219B9T2_9SPHN</name>
<evidence type="ECO:0000313" key="2">
    <source>
        <dbReference type="EMBL" id="OWV34538.1"/>
    </source>
</evidence>
<accession>A0A219B9T2</accession>
<proteinExistence type="predicted"/>
<comment type="caution">
    <text evidence="2">The sequence shown here is derived from an EMBL/GenBank/DDBJ whole genome shotgun (WGS) entry which is preliminary data.</text>
</comment>
<evidence type="ECO:0000259" key="1">
    <source>
        <dbReference type="Pfam" id="PF08463"/>
    </source>
</evidence>
<dbReference type="Pfam" id="PF08463">
    <property type="entry name" value="EcoEI_R_C"/>
    <property type="match status" value="1"/>
</dbReference>
<reference evidence="3" key="1">
    <citation type="submission" date="2017-05" db="EMBL/GenBank/DDBJ databases">
        <authorList>
            <person name="Lin X."/>
        </authorList>
    </citation>
    <scope>NUCLEOTIDE SEQUENCE [LARGE SCALE GENOMIC DNA]</scope>
    <source>
        <strain evidence="3">JLT2012</strain>
    </source>
</reference>
<evidence type="ECO:0000313" key="3">
    <source>
        <dbReference type="Proteomes" id="UP000198462"/>
    </source>
</evidence>
<dbReference type="AlphaFoldDB" id="A0A219B9T2"/>
<dbReference type="Proteomes" id="UP000198462">
    <property type="component" value="Unassembled WGS sequence"/>
</dbReference>
<dbReference type="GO" id="GO:0003677">
    <property type="term" value="F:DNA binding"/>
    <property type="evidence" value="ECO:0007669"/>
    <property type="project" value="InterPro"/>
</dbReference>
<dbReference type="GO" id="GO:0003824">
    <property type="term" value="F:catalytic activity"/>
    <property type="evidence" value="ECO:0007669"/>
    <property type="project" value="InterPro"/>
</dbReference>
<keyword evidence="3" id="KW-1185">Reference proteome</keyword>
<dbReference type="EMBL" id="NFZT01000001">
    <property type="protein sequence ID" value="OWV34538.1"/>
    <property type="molecule type" value="Genomic_DNA"/>
</dbReference>
<dbReference type="GO" id="GO:0006304">
    <property type="term" value="P:DNA modification"/>
    <property type="evidence" value="ECO:0007669"/>
    <property type="project" value="InterPro"/>
</dbReference>